<feature type="region of interest" description="Disordered" evidence="1">
    <location>
        <begin position="40"/>
        <end position="80"/>
    </location>
</feature>
<dbReference type="OMA" id="RVHRTCH"/>
<dbReference type="OrthoDB" id="5370011at2759"/>
<feature type="compositionally biased region" description="Polar residues" evidence="1">
    <location>
        <begin position="40"/>
        <end position="52"/>
    </location>
</feature>
<dbReference type="Proteomes" id="UP000016922">
    <property type="component" value="Unassembled WGS sequence"/>
</dbReference>
<feature type="compositionally biased region" description="Low complexity" evidence="1">
    <location>
        <begin position="67"/>
        <end position="76"/>
    </location>
</feature>
<dbReference type="HOGENOM" id="CLU_047721_0_0_1"/>
<dbReference type="GeneID" id="19469683"/>
<feature type="region of interest" description="Disordered" evidence="1">
    <location>
        <begin position="1"/>
        <end position="21"/>
    </location>
</feature>
<dbReference type="AlphaFoldDB" id="S3D900"/>
<protein>
    <submittedName>
        <fullName evidence="2">Uncharacterized protein</fullName>
    </submittedName>
</protein>
<reference evidence="2 3" key="1">
    <citation type="journal article" date="2013" name="BMC Genomics">
        <title>Genomics-driven discovery of the pneumocandin biosynthetic gene cluster in the fungus Glarea lozoyensis.</title>
        <authorList>
            <person name="Chen L."/>
            <person name="Yue Q."/>
            <person name="Zhang X."/>
            <person name="Xiang M."/>
            <person name="Wang C."/>
            <person name="Li S."/>
            <person name="Che Y."/>
            <person name="Ortiz-Lopez F.J."/>
            <person name="Bills G.F."/>
            <person name="Liu X."/>
            <person name="An Z."/>
        </authorList>
    </citation>
    <scope>NUCLEOTIDE SEQUENCE [LARGE SCALE GENOMIC DNA]</scope>
    <source>
        <strain evidence="3">ATCC 20868 / MF5171</strain>
    </source>
</reference>
<dbReference type="eggNOG" id="ENOG502S621">
    <property type="taxonomic scope" value="Eukaryota"/>
</dbReference>
<sequence>MSSSAQSGPDAPTEKKKGLLSRMKTVLKKVDGSKRLSFSSKVPVAGSSTTKPALTPVIAPVEEKPAPVEAPKALPEGPQPKKVIRSDIDAERARKLGERFRVTIDPQQFSSKRIEKEVYRIEKPIRMRIHRQCHKCNTIFGGNKICASCDHVRCKNCPRSPAKKTDKKDKKVVAPVDVPGVLDLEADTYWGLQQETVLTRPNPKPGRQPLVRKKPMQRVRRTCCECSSLFLANAKTCTGCSHSRCVDCPRDPAKKKQYPDGYPGDAPSKDTSIPVKYCCHKCNKVYAPVPHPASGEEVKQDCVRCGHERCPTCPIAPRLKVEPEPDPEIVKKVEAKLAALTVSPTPA</sequence>
<gene>
    <name evidence="2" type="ORF">GLAREA_10637</name>
</gene>
<dbReference type="RefSeq" id="XP_008077929.1">
    <property type="nucleotide sequence ID" value="XM_008079738.1"/>
</dbReference>
<dbReference type="KEGG" id="glz:GLAREA_10637"/>
<dbReference type="EMBL" id="KE145355">
    <property type="protein sequence ID" value="EPE34942.1"/>
    <property type="molecule type" value="Genomic_DNA"/>
</dbReference>
<evidence type="ECO:0000313" key="2">
    <source>
        <dbReference type="EMBL" id="EPE34942.1"/>
    </source>
</evidence>
<evidence type="ECO:0000313" key="3">
    <source>
        <dbReference type="Proteomes" id="UP000016922"/>
    </source>
</evidence>
<keyword evidence="3" id="KW-1185">Reference proteome</keyword>
<name>S3D900_GLAL2</name>
<accession>S3D900</accession>
<organism evidence="2 3">
    <name type="scientific">Glarea lozoyensis (strain ATCC 20868 / MF5171)</name>
    <dbReference type="NCBI Taxonomy" id="1116229"/>
    <lineage>
        <taxon>Eukaryota</taxon>
        <taxon>Fungi</taxon>
        <taxon>Dikarya</taxon>
        <taxon>Ascomycota</taxon>
        <taxon>Pezizomycotina</taxon>
        <taxon>Leotiomycetes</taxon>
        <taxon>Helotiales</taxon>
        <taxon>Helotiaceae</taxon>
        <taxon>Glarea</taxon>
    </lineage>
</organism>
<proteinExistence type="predicted"/>
<evidence type="ECO:0000256" key="1">
    <source>
        <dbReference type="SAM" id="MobiDB-lite"/>
    </source>
</evidence>